<feature type="domain" description="Zn(2)-C6 fungal-type" evidence="9">
    <location>
        <begin position="344"/>
        <end position="373"/>
    </location>
</feature>
<dbReference type="OrthoDB" id="5575144at2759"/>
<proteinExistence type="predicted"/>
<dbReference type="Gene3D" id="4.10.240.10">
    <property type="entry name" value="Zn(2)-C6 fungal-type DNA-binding domain"/>
    <property type="match status" value="1"/>
</dbReference>
<feature type="region of interest" description="Disordered" evidence="7">
    <location>
        <begin position="754"/>
        <end position="814"/>
    </location>
</feature>
<feature type="compositionally biased region" description="Low complexity" evidence="7">
    <location>
        <begin position="708"/>
        <end position="723"/>
    </location>
</feature>
<evidence type="ECO:0000256" key="2">
    <source>
        <dbReference type="ARBA" id="ARBA00022833"/>
    </source>
</evidence>
<keyword evidence="1" id="KW-0479">Metal-binding</keyword>
<evidence type="ECO:0000256" key="7">
    <source>
        <dbReference type="SAM" id="MobiDB-lite"/>
    </source>
</evidence>
<feature type="compositionally biased region" description="Polar residues" evidence="7">
    <location>
        <begin position="198"/>
        <end position="213"/>
    </location>
</feature>
<feature type="compositionally biased region" description="Polar residues" evidence="7">
    <location>
        <begin position="148"/>
        <end position="163"/>
    </location>
</feature>
<keyword evidence="5" id="KW-0804">Transcription</keyword>
<keyword evidence="8" id="KW-0732">Signal</keyword>
<feature type="compositionally biased region" description="Pro residues" evidence="7">
    <location>
        <begin position="113"/>
        <end position="129"/>
    </location>
</feature>
<keyword evidence="3" id="KW-0805">Transcription regulation</keyword>
<gene>
    <name evidence="10" type="ORF">LEMA_P054810.1</name>
</gene>
<dbReference type="CDD" id="cd00067">
    <property type="entry name" value="GAL4"/>
    <property type="match status" value="1"/>
</dbReference>
<dbReference type="Pfam" id="PF00172">
    <property type="entry name" value="Zn_clus"/>
    <property type="match status" value="1"/>
</dbReference>
<sequence>MRLRVHNGMLLALSPLSAWGWRCATPVFRTRQPCIGAPTRTPCPAPVARNPSWPPVLMDVARRQLELSQGGPKDLRLSCSLAVLCRSLVPPHFNTITSPLPSPHPILAALVSKPPPTPPDPPSPSPPTCCAPTTIAPVGQAIFQPQSTNWDTISKKSPTSLLNTPFGRPAGPEDGLAKFRSKYSPARPEQHSYPSPPMSESHSPARRSAQTSEAVRPSYPPNVGATQRQEAGLPLLPPSSSLLEPRSLVDAHGHAHHRSMYPGESQHRAGHLLRYQPPHPTEHHPYGHVAVSHTSGYGFTSHMNPYAPGAHLGGPMVQHAALIPPPSVRPNKPARRTKAHVASACVNCKKAHLSCDVQRPCGRCVSSGKQDSCKDVQHKKRGRPRLRDDREFIRPEEGRPSQSQLPGTFVAPDEFVHQPHFAASSAHRTSDQELVMRSTGPRSEFANARSNIAPLSERGHSGLSGSVGVTPSSYSAGPNLAYHCLPVAFLNLDLVIQKSNQAFADLVSFLGDAKGKHLGDLLEARQNESLQRLRNELRDERDEREPAYMAPITPIGHDPMHAVMDTVADYDVDHVSQGFTARSMFLSFRLPGTGQYQSLQVQVRLAKTSLYFVTMVVRSPPRHNVPSILPQKLVTPTRAMHQASGDQFTSRPTSSTSTAPSSPFFNFASIRTSLPALSPSSYGGSPSYAYSPTPSQDSGYLPTTQPRSSHPTSTYPSPYTSGSRKPPATSEPAQDLARPARLEGLHLPPIRTTATTSAAPLGSPLHAETGLPAPLRTESDRLRHREVLGVAEQRRPATPESGKRRRLNIHEVLD</sequence>
<dbReference type="SUPFAM" id="SSF57701">
    <property type="entry name" value="Zn2/Cys6 DNA-binding domain"/>
    <property type="match status" value="1"/>
</dbReference>
<feature type="region of interest" description="Disordered" evidence="7">
    <location>
        <begin position="366"/>
        <end position="407"/>
    </location>
</feature>
<evidence type="ECO:0000256" key="4">
    <source>
        <dbReference type="ARBA" id="ARBA00023125"/>
    </source>
</evidence>
<dbReference type="InParanoid" id="E4ZLU5"/>
<dbReference type="PROSITE" id="PS50048">
    <property type="entry name" value="ZN2_CY6_FUNGAL_2"/>
    <property type="match status" value="1"/>
</dbReference>
<evidence type="ECO:0000313" key="11">
    <source>
        <dbReference type="Proteomes" id="UP000002668"/>
    </source>
</evidence>
<evidence type="ECO:0000256" key="8">
    <source>
        <dbReference type="SAM" id="SignalP"/>
    </source>
</evidence>
<dbReference type="HOGENOM" id="CLU_018499_0_0_1"/>
<evidence type="ECO:0000313" key="10">
    <source>
        <dbReference type="EMBL" id="CBX92775.1"/>
    </source>
</evidence>
<dbReference type="GO" id="GO:0003677">
    <property type="term" value="F:DNA binding"/>
    <property type="evidence" value="ECO:0007669"/>
    <property type="project" value="UniProtKB-KW"/>
</dbReference>
<accession>E4ZLU5</accession>
<dbReference type="InterPro" id="IPR001138">
    <property type="entry name" value="Zn2Cys6_DnaBD"/>
</dbReference>
<feature type="region of interest" description="Disordered" evidence="7">
    <location>
        <begin position="623"/>
        <end position="661"/>
    </location>
</feature>
<feature type="compositionally biased region" description="Basic and acidic residues" evidence="7">
    <location>
        <begin position="385"/>
        <end position="399"/>
    </location>
</feature>
<dbReference type="AlphaFoldDB" id="E4ZLU5"/>
<dbReference type="PANTHER" id="PTHR47659:SF4">
    <property type="entry name" value="ZN(II)2CYS6 TRANSCRIPTION FACTOR (EUROFUNG)"/>
    <property type="match status" value="1"/>
</dbReference>
<dbReference type="GO" id="GO:0008270">
    <property type="term" value="F:zinc ion binding"/>
    <property type="evidence" value="ECO:0007669"/>
    <property type="project" value="InterPro"/>
</dbReference>
<feature type="signal peptide" evidence="8">
    <location>
        <begin position="1"/>
        <end position="20"/>
    </location>
</feature>
<dbReference type="Proteomes" id="UP000002668">
    <property type="component" value="Genome"/>
</dbReference>
<feature type="compositionally biased region" description="Low complexity" evidence="7">
    <location>
        <begin position="681"/>
        <end position="695"/>
    </location>
</feature>
<dbReference type="eggNOG" id="ENOG502S5NV">
    <property type="taxonomic scope" value="Eukaryota"/>
</dbReference>
<name>E4ZLU5_LEPMJ</name>
<dbReference type="OMA" id="TPRTEHI"/>
<feature type="chain" id="PRO_5003194298" description="Zn(2)-C6 fungal-type domain-containing protein" evidence="8">
    <location>
        <begin position="21"/>
        <end position="814"/>
    </location>
</feature>
<feature type="compositionally biased region" description="Polar residues" evidence="7">
    <location>
        <begin position="696"/>
        <end position="707"/>
    </location>
</feature>
<dbReference type="EMBL" id="FP929094">
    <property type="protein sequence ID" value="CBX92775.1"/>
    <property type="molecule type" value="Genomic_DNA"/>
</dbReference>
<feature type="region of interest" description="Disordered" evidence="7">
    <location>
        <begin position="148"/>
        <end position="226"/>
    </location>
</feature>
<keyword evidence="2" id="KW-0862">Zinc</keyword>
<protein>
    <recommendedName>
        <fullName evidence="9">Zn(2)-C6 fungal-type domain-containing protein</fullName>
    </recommendedName>
</protein>
<dbReference type="InterPro" id="IPR036864">
    <property type="entry name" value="Zn2-C6_fun-type_DNA-bd_sf"/>
</dbReference>
<evidence type="ECO:0000256" key="1">
    <source>
        <dbReference type="ARBA" id="ARBA00022723"/>
    </source>
</evidence>
<evidence type="ECO:0000256" key="3">
    <source>
        <dbReference type="ARBA" id="ARBA00023015"/>
    </source>
</evidence>
<dbReference type="STRING" id="985895.E4ZLU5"/>
<feature type="compositionally biased region" description="Low complexity" evidence="7">
    <location>
        <begin position="648"/>
        <end position="661"/>
    </location>
</feature>
<evidence type="ECO:0000259" key="9">
    <source>
        <dbReference type="PROSITE" id="PS50048"/>
    </source>
</evidence>
<keyword evidence="6" id="KW-0539">Nucleus</keyword>
<feature type="region of interest" description="Disordered" evidence="7">
    <location>
        <begin position="681"/>
        <end position="735"/>
    </location>
</feature>
<dbReference type="VEuPathDB" id="FungiDB:LEMA_P054810.1"/>
<feature type="region of interest" description="Disordered" evidence="7">
    <location>
        <begin position="109"/>
        <end position="131"/>
    </location>
</feature>
<organism evidence="11">
    <name type="scientific">Leptosphaeria maculans (strain JN3 / isolate v23.1.3 / race Av1-4-5-6-7-8)</name>
    <name type="common">Blackleg fungus</name>
    <name type="synonym">Phoma lingam</name>
    <dbReference type="NCBI Taxonomy" id="985895"/>
    <lineage>
        <taxon>Eukaryota</taxon>
        <taxon>Fungi</taxon>
        <taxon>Dikarya</taxon>
        <taxon>Ascomycota</taxon>
        <taxon>Pezizomycotina</taxon>
        <taxon>Dothideomycetes</taxon>
        <taxon>Pleosporomycetidae</taxon>
        <taxon>Pleosporales</taxon>
        <taxon>Pleosporineae</taxon>
        <taxon>Leptosphaeriaceae</taxon>
        <taxon>Plenodomus</taxon>
        <taxon>Plenodomus lingam/Leptosphaeria maculans species complex</taxon>
    </lineage>
</organism>
<keyword evidence="11" id="KW-1185">Reference proteome</keyword>
<reference evidence="11" key="1">
    <citation type="journal article" date="2011" name="Nat. Commun.">
        <title>Effector diversification within compartments of the Leptosphaeria maculans genome affected by Repeat-Induced Point mutations.</title>
        <authorList>
            <person name="Rouxel T."/>
            <person name="Grandaubert J."/>
            <person name="Hane J.K."/>
            <person name="Hoede C."/>
            <person name="van de Wouw A.P."/>
            <person name="Couloux A."/>
            <person name="Dominguez V."/>
            <person name="Anthouard V."/>
            <person name="Bally P."/>
            <person name="Bourras S."/>
            <person name="Cozijnsen A.J."/>
            <person name="Ciuffetti L.M."/>
            <person name="Degrave A."/>
            <person name="Dilmaghani A."/>
            <person name="Duret L."/>
            <person name="Fudal I."/>
            <person name="Goodwin S.B."/>
            <person name="Gout L."/>
            <person name="Glaser N."/>
            <person name="Linglin J."/>
            <person name="Kema G.H.J."/>
            <person name="Lapalu N."/>
            <person name="Lawrence C.B."/>
            <person name="May K."/>
            <person name="Meyer M."/>
            <person name="Ollivier B."/>
            <person name="Poulain J."/>
            <person name="Schoch C.L."/>
            <person name="Simon A."/>
            <person name="Spatafora J.W."/>
            <person name="Stachowiak A."/>
            <person name="Turgeon B.G."/>
            <person name="Tyler B.M."/>
            <person name="Vincent D."/>
            <person name="Weissenbach J."/>
            <person name="Amselem J."/>
            <person name="Quesneville H."/>
            <person name="Oliver R.P."/>
            <person name="Wincker P."/>
            <person name="Balesdent M.-H."/>
            <person name="Howlett B.J."/>
        </authorList>
    </citation>
    <scope>NUCLEOTIDE SEQUENCE [LARGE SCALE GENOMIC DNA]</scope>
    <source>
        <strain evidence="11">JN3 / isolate v23.1.3 / race Av1-4-5-6-7-8</strain>
    </source>
</reference>
<dbReference type="PANTHER" id="PTHR47659">
    <property type="entry name" value="ZN(II)2CYS6 TRANSCRIPTION FACTOR (EUROFUNG)-RELATED"/>
    <property type="match status" value="1"/>
</dbReference>
<dbReference type="GO" id="GO:0000981">
    <property type="term" value="F:DNA-binding transcription factor activity, RNA polymerase II-specific"/>
    <property type="evidence" value="ECO:0007669"/>
    <property type="project" value="InterPro"/>
</dbReference>
<feature type="compositionally biased region" description="Basic and acidic residues" evidence="7">
    <location>
        <begin position="777"/>
        <end position="797"/>
    </location>
</feature>
<evidence type="ECO:0000256" key="6">
    <source>
        <dbReference type="ARBA" id="ARBA00023242"/>
    </source>
</evidence>
<dbReference type="InterPro" id="IPR050335">
    <property type="entry name" value="ERT1_acuK_gluconeogen_tf"/>
</dbReference>
<evidence type="ECO:0000256" key="5">
    <source>
        <dbReference type="ARBA" id="ARBA00023163"/>
    </source>
</evidence>
<keyword evidence="4" id="KW-0238">DNA-binding</keyword>
<dbReference type="PROSITE" id="PS00463">
    <property type="entry name" value="ZN2_CY6_FUNGAL_1"/>
    <property type="match status" value="1"/>
</dbReference>
<dbReference type="SMART" id="SM00066">
    <property type="entry name" value="GAL4"/>
    <property type="match status" value="1"/>
</dbReference>